<gene>
    <name evidence="1" type="ORF">Scep_025356</name>
</gene>
<comment type="caution">
    <text evidence="1">The sequence shown here is derived from an EMBL/GenBank/DDBJ whole genome shotgun (WGS) entry which is preliminary data.</text>
</comment>
<dbReference type="EMBL" id="JBBNAG010000011">
    <property type="protein sequence ID" value="KAK9093887.1"/>
    <property type="molecule type" value="Genomic_DNA"/>
</dbReference>
<evidence type="ECO:0000313" key="2">
    <source>
        <dbReference type="Proteomes" id="UP001419268"/>
    </source>
</evidence>
<protein>
    <submittedName>
        <fullName evidence="1">Uncharacterized protein</fullName>
    </submittedName>
</protein>
<dbReference type="AlphaFoldDB" id="A0AAP0ENC1"/>
<organism evidence="1 2">
    <name type="scientific">Stephania cephalantha</name>
    <dbReference type="NCBI Taxonomy" id="152367"/>
    <lineage>
        <taxon>Eukaryota</taxon>
        <taxon>Viridiplantae</taxon>
        <taxon>Streptophyta</taxon>
        <taxon>Embryophyta</taxon>
        <taxon>Tracheophyta</taxon>
        <taxon>Spermatophyta</taxon>
        <taxon>Magnoliopsida</taxon>
        <taxon>Ranunculales</taxon>
        <taxon>Menispermaceae</taxon>
        <taxon>Menispermoideae</taxon>
        <taxon>Cissampelideae</taxon>
        <taxon>Stephania</taxon>
    </lineage>
</organism>
<accession>A0AAP0ENC1</accession>
<dbReference type="Proteomes" id="UP001419268">
    <property type="component" value="Unassembled WGS sequence"/>
</dbReference>
<proteinExistence type="predicted"/>
<keyword evidence="2" id="KW-1185">Reference proteome</keyword>
<name>A0AAP0ENC1_9MAGN</name>
<sequence>MEVGGTTKPSRDFWDDVLAICEETQRNCFRIMHLVDRTTLQFYTRLHRLQWPRLYSYAYCMQFRHSQLWLLYK</sequence>
<reference evidence="1 2" key="1">
    <citation type="submission" date="2024-01" db="EMBL/GenBank/DDBJ databases">
        <title>Genome assemblies of Stephania.</title>
        <authorList>
            <person name="Yang L."/>
        </authorList>
    </citation>
    <scope>NUCLEOTIDE SEQUENCE [LARGE SCALE GENOMIC DNA]</scope>
    <source>
        <strain evidence="1">JXDWG</strain>
        <tissue evidence="1">Leaf</tissue>
    </source>
</reference>
<evidence type="ECO:0000313" key="1">
    <source>
        <dbReference type="EMBL" id="KAK9093887.1"/>
    </source>
</evidence>